<dbReference type="InterPro" id="IPR003578">
    <property type="entry name" value="Small_GTPase_Rho"/>
</dbReference>
<evidence type="ECO:0000256" key="4">
    <source>
        <dbReference type="ARBA" id="ARBA00022741"/>
    </source>
</evidence>
<reference evidence="13" key="1">
    <citation type="submission" date="2022-08" db="EMBL/GenBank/DDBJ databases">
        <title>Novel sulphate-reducing endosymbionts in the free-living metamonad Anaeramoeba.</title>
        <authorList>
            <person name="Jerlstrom-Hultqvist J."/>
            <person name="Cepicka I."/>
            <person name="Gallot-Lavallee L."/>
            <person name="Salas-Leiva D."/>
            <person name="Curtis B.A."/>
            <person name="Zahonova K."/>
            <person name="Pipaliya S."/>
            <person name="Dacks J."/>
            <person name="Roger A.J."/>
        </authorList>
    </citation>
    <scope>NUCLEOTIDE SEQUENCE</scope>
    <source>
        <strain evidence="13">Busselton2</strain>
    </source>
</reference>
<feature type="domain" description="EF-hand" evidence="12">
    <location>
        <begin position="238"/>
        <end position="273"/>
    </location>
</feature>
<evidence type="ECO:0000256" key="11">
    <source>
        <dbReference type="SAM" id="Phobius"/>
    </source>
</evidence>
<evidence type="ECO:0000259" key="12">
    <source>
        <dbReference type="PROSITE" id="PS50222"/>
    </source>
</evidence>
<dbReference type="GO" id="GO:0003924">
    <property type="term" value="F:GTPase activity"/>
    <property type="evidence" value="ECO:0007669"/>
    <property type="project" value="InterPro"/>
</dbReference>
<dbReference type="SMART" id="SM00173">
    <property type="entry name" value="RAS"/>
    <property type="match status" value="1"/>
</dbReference>
<dbReference type="GO" id="GO:0007264">
    <property type="term" value="P:small GTPase-mediated signal transduction"/>
    <property type="evidence" value="ECO:0007669"/>
    <property type="project" value="InterPro"/>
</dbReference>
<keyword evidence="6" id="KW-0106">Calcium</keyword>
<dbReference type="EMBL" id="JANTQA010000036">
    <property type="protein sequence ID" value="KAJ3436843.1"/>
    <property type="molecule type" value="Genomic_DNA"/>
</dbReference>
<evidence type="ECO:0000256" key="5">
    <source>
        <dbReference type="ARBA" id="ARBA00022787"/>
    </source>
</evidence>
<keyword evidence="8" id="KW-0496">Mitochondrion</keyword>
<evidence type="ECO:0000256" key="10">
    <source>
        <dbReference type="ARBA" id="ARBA00023136"/>
    </source>
</evidence>
<keyword evidence="10 11" id="KW-0472">Membrane</keyword>
<keyword evidence="4" id="KW-0547">Nucleotide-binding</keyword>
<dbReference type="PROSITE" id="PS50222">
    <property type="entry name" value="EF_HAND_2"/>
    <property type="match status" value="1"/>
</dbReference>
<keyword evidence="3 11" id="KW-0812">Transmembrane</keyword>
<dbReference type="PRINTS" id="PR00449">
    <property type="entry name" value="RASTRNSFRMNG"/>
</dbReference>
<dbReference type="SUPFAM" id="SSF52540">
    <property type="entry name" value="P-loop containing nucleoside triphosphate hydrolases"/>
    <property type="match status" value="2"/>
</dbReference>
<dbReference type="InterPro" id="IPR011992">
    <property type="entry name" value="EF-hand-dom_pair"/>
</dbReference>
<feature type="transmembrane region" description="Helical" evidence="11">
    <location>
        <begin position="536"/>
        <end position="555"/>
    </location>
</feature>
<evidence type="ECO:0000313" key="13">
    <source>
        <dbReference type="EMBL" id="KAJ3436843.1"/>
    </source>
</evidence>
<comment type="caution">
    <text evidence="13">The sequence shown here is derived from an EMBL/GenBank/DDBJ whole genome shotgun (WGS) entry which is preliminary data.</text>
</comment>
<keyword evidence="7 11" id="KW-1133">Transmembrane helix</keyword>
<comment type="subcellular location">
    <subcellularLocation>
        <location evidence="1">Mitochondrion outer membrane</location>
        <topology evidence="1">Single-pass type IV membrane protein</topology>
    </subcellularLocation>
</comment>
<dbReference type="Pfam" id="PF00071">
    <property type="entry name" value="Ras"/>
    <property type="match status" value="2"/>
</dbReference>
<evidence type="ECO:0000256" key="2">
    <source>
        <dbReference type="ARBA" id="ARBA00007981"/>
    </source>
</evidence>
<dbReference type="InterPro" id="IPR027417">
    <property type="entry name" value="P-loop_NTPase"/>
</dbReference>
<dbReference type="GO" id="GO:0005525">
    <property type="term" value="F:GTP binding"/>
    <property type="evidence" value="ECO:0007669"/>
    <property type="project" value="UniProtKB-KW"/>
</dbReference>
<dbReference type="InterPro" id="IPR002048">
    <property type="entry name" value="EF_hand_dom"/>
</dbReference>
<protein>
    <submittedName>
        <fullName evidence="13">Rho gtpase</fullName>
    </submittedName>
</protein>
<sequence length="563" mass="64577">MTFNSIQVAVVGSESVGKTSLISTFVLSRFVEDVPTLLEKQKISLSDLPENKDLLIVDTNLKDRESFDQKIKSSDIVCILYLAGDLDSLNSVLEFWLPLIQEYDQNLPICIVGTKEDLDHESSTVSTKPQIENELQSLLDQIHSKFEKKIFEKTFQPNEYEGIIQIIQNGTTDGVNNNSIALEGWLYLCKFYLQHGYSRLVWKVIRSFEFNNNLKKIVSKSIPKIKINVDETIEFTGRVINFLKGKFQKFDNDNDGLLSKKEFDNLFFQSGGHPWKNNWADNLEITKNNLLPLNSFLTQFEVSLLIDHKTTLETIFKMGYSGEINEMYRIINYQKLIKKNKNKNQNQNNTSKSEFTKNVIVGYVFGKTGCGKSTLLHGLTNKQFSSKSIDPKKDNFFANKIVVNNKQKTLILFECADQEKVLQSKKIMKKCDIVCLLFEKNNNDSIEYLQNLLTKFQFFSPLVLIENNINSKEIEKEKSSKSLDIVNRFNLQPPLQFSLAKLQNSRFEIYQNIASIALNPLDYFFKKKASSSKICLTAGSIVLVGTAIAFSVMLYKKKKQRIQ</sequence>
<dbReference type="GO" id="GO:0005509">
    <property type="term" value="F:calcium ion binding"/>
    <property type="evidence" value="ECO:0007669"/>
    <property type="project" value="InterPro"/>
</dbReference>
<dbReference type="PROSITE" id="PS00018">
    <property type="entry name" value="EF_HAND_1"/>
    <property type="match status" value="1"/>
</dbReference>
<dbReference type="Proteomes" id="UP001146793">
    <property type="component" value="Unassembled WGS sequence"/>
</dbReference>
<accession>A0AAV7Z4X1</accession>
<evidence type="ECO:0000256" key="3">
    <source>
        <dbReference type="ARBA" id="ARBA00022692"/>
    </source>
</evidence>
<evidence type="ECO:0000256" key="1">
    <source>
        <dbReference type="ARBA" id="ARBA00004200"/>
    </source>
</evidence>
<dbReference type="InterPro" id="IPR001806">
    <property type="entry name" value="Small_GTPase"/>
</dbReference>
<dbReference type="Gene3D" id="1.10.238.10">
    <property type="entry name" value="EF-hand"/>
    <property type="match status" value="1"/>
</dbReference>
<keyword evidence="9" id="KW-0342">GTP-binding</keyword>
<evidence type="ECO:0000256" key="9">
    <source>
        <dbReference type="ARBA" id="ARBA00023134"/>
    </source>
</evidence>
<evidence type="ECO:0000256" key="7">
    <source>
        <dbReference type="ARBA" id="ARBA00022989"/>
    </source>
</evidence>
<dbReference type="Pfam" id="PF08356">
    <property type="entry name" value="EF_assoc_2"/>
    <property type="match status" value="1"/>
</dbReference>
<keyword evidence="5" id="KW-1000">Mitochondrion outer membrane</keyword>
<dbReference type="GO" id="GO:0005741">
    <property type="term" value="C:mitochondrial outer membrane"/>
    <property type="evidence" value="ECO:0007669"/>
    <property type="project" value="UniProtKB-SubCell"/>
</dbReference>
<comment type="similarity">
    <text evidence="2">Belongs to the mitochondrial Rho GTPase family.</text>
</comment>
<proteinExistence type="inferred from homology"/>
<dbReference type="SUPFAM" id="SSF47473">
    <property type="entry name" value="EF-hand"/>
    <property type="match status" value="1"/>
</dbReference>
<evidence type="ECO:0000256" key="8">
    <source>
        <dbReference type="ARBA" id="ARBA00023128"/>
    </source>
</evidence>
<dbReference type="PANTHER" id="PTHR24072">
    <property type="entry name" value="RHO FAMILY GTPASE"/>
    <property type="match status" value="1"/>
</dbReference>
<name>A0AAV7Z4X1_9EUKA</name>
<evidence type="ECO:0000256" key="6">
    <source>
        <dbReference type="ARBA" id="ARBA00022837"/>
    </source>
</evidence>
<organism evidence="13 14">
    <name type="scientific">Anaeramoeba flamelloides</name>
    <dbReference type="NCBI Taxonomy" id="1746091"/>
    <lineage>
        <taxon>Eukaryota</taxon>
        <taxon>Metamonada</taxon>
        <taxon>Anaeramoebidae</taxon>
        <taxon>Anaeramoeba</taxon>
    </lineage>
</organism>
<evidence type="ECO:0000313" key="14">
    <source>
        <dbReference type="Proteomes" id="UP001146793"/>
    </source>
</evidence>
<dbReference type="Gene3D" id="3.40.50.300">
    <property type="entry name" value="P-loop containing nucleotide triphosphate hydrolases"/>
    <property type="match status" value="2"/>
</dbReference>
<dbReference type="AlphaFoldDB" id="A0AAV7Z4X1"/>
<dbReference type="InterPro" id="IPR013567">
    <property type="entry name" value="EF_hand_assoc_2"/>
</dbReference>
<gene>
    <name evidence="13" type="ORF">M0812_18910</name>
</gene>
<dbReference type="InterPro" id="IPR018247">
    <property type="entry name" value="EF_Hand_1_Ca_BS"/>
</dbReference>
<dbReference type="SMART" id="SM00174">
    <property type="entry name" value="RHO"/>
    <property type="match status" value="1"/>
</dbReference>